<dbReference type="Proteomes" id="UP000253918">
    <property type="component" value="Unassembled WGS sequence"/>
</dbReference>
<dbReference type="RefSeq" id="WP_114687648.1">
    <property type="nucleotide sequence ID" value="NZ_QQNB01000002.1"/>
</dbReference>
<evidence type="ECO:0000313" key="1">
    <source>
        <dbReference type="EMBL" id="RDE05579.1"/>
    </source>
</evidence>
<sequence>MLMLPATAANAAATIDAATPIRVMHTRYEAAMSAANALDEAKLELGDSPADRQRETRYEEAMEAADAEGDALRTAIFYQVPTTWTDALILQYHITVAHGLHTPGKEPPHEAAALTTAIDTLFDFIATEVNVDHEAIGDRFKAATMRVWNRRRFRTAELEG</sequence>
<keyword evidence="2" id="KW-1185">Reference proteome</keyword>
<accession>A0A369VUP6</accession>
<reference evidence="1 2" key="1">
    <citation type="submission" date="2018-07" db="EMBL/GenBank/DDBJ databases">
        <title>a novel species of Sphingomonas isolated from the rhizosphere soil of Araceae plant.</title>
        <authorList>
            <person name="Zhiyong W."/>
            <person name="Qinglan Z."/>
            <person name="Zhiwei F."/>
            <person name="Ding X."/>
            <person name="Gejiao W."/>
            <person name="Shixue Z."/>
        </authorList>
    </citation>
    <scope>NUCLEOTIDE SEQUENCE [LARGE SCALE GENOMIC DNA]</scope>
    <source>
        <strain evidence="1 2">WZY 27</strain>
    </source>
</reference>
<comment type="caution">
    <text evidence="1">The sequence shown here is derived from an EMBL/GenBank/DDBJ whole genome shotgun (WGS) entry which is preliminary data.</text>
</comment>
<dbReference type="OrthoDB" id="9972693at2"/>
<organism evidence="1 2">
    <name type="scientific">Sphingomonas aracearum</name>
    <dbReference type="NCBI Taxonomy" id="2283317"/>
    <lineage>
        <taxon>Bacteria</taxon>
        <taxon>Pseudomonadati</taxon>
        <taxon>Pseudomonadota</taxon>
        <taxon>Alphaproteobacteria</taxon>
        <taxon>Sphingomonadales</taxon>
        <taxon>Sphingomonadaceae</taxon>
        <taxon>Sphingomonas</taxon>
    </lineage>
</organism>
<gene>
    <name evidence="1" type="ORF">DVW87_10120</name>
</gene>
<proteinExistence type="predicted"/>
<evidence type="ECO:0000313" key="2">
    <source>
        <dbReference type="Proteomes" id="UP000253918"/>
    </source>
</evidence>
<dbReference type="AlphaFoldDB" id="A0A369VUP6"/>
<dbReference type="EMBL" id="QQNB01000002">
    <property type="protein sequence ID" value="RDE05579.1"/>
    <property type="molecule type" value="Genomic_DNA"/>
</dbReference>
<protein>
    <submittedName>
        <fullName evidence="1">Uncharacterized protein</fullName>
    </submittedName>
</protein>
<name>A0A369VUP6_9SPHN</name>